<feature type="region of interest" description="Disordered" evidence="9">
    <location>
        <begin position="501"/>
        <end position="525"/>
    </location>
</feature>
<evidence type="ECO:0000256" key="5">
    <source>
        <dbReference type="ARBA" id="ARBA00022777"/>
    </source>
</evidence>
<dbReference type="Gene3D" id="1.20.5.1930">
    <property type="match status" value="1"/>
</dbReference>
<keyword evidence="6 10" id="KW-1133">Transmembrane helix</keyword>
<evidence type="ECO:0000256" key="2">
    <source>
        <dbReference type="ARBA" id="ARBA00022475"/>
    </source>
</evidence>
<dbReference type="Proteomes" id="UP000198649">
    <property type="component" value="Unassembled WGS sequence"/>
</dbReference>
<evidence type="ECO:0000256" key="1">
    <source>
        <dbReference type="ARBA" id="ARBA00004651"/>
    </source>
</evidence>
<organism evidence="12 13">
    <name type="scientific">Nocardioides psychrotolerans</name>
    <dbReference type="NCBI Taxonomy" id="1005945"/>
    <lineage>
        <taxon>Bacteria</taxon>
        <taxon>Bacillati</taxon>
        <taxon>Actinomycetota</taxon>
        <taxon>Actinomycetes</taxon>
        <taxon>Propionibacteriales</taxon>
        <taxon>Nocardioidaceae</taxon>
        <taxon>Nocardioides</taxon>
    </lineage>
</organism>
<evidence type="ECO:0000259" key="11">
    <source>
        <dbReference type="SMART" id="SM00387"/>
    </source>
</evidence>
<feature type="domain" description="Histidine kinase/HSP90-like ATPase" evidence="11">
    <location>
        <begin position="414"/>
        <end position="505"/>
    </location>
</feature>
<evidence type="ECO:0000256" key="3">
    <source>
        <dbReference type="ARBA" id="ARBA00022679"/>
    </source>
</evidence>
<evidence type="ECO:0000256" key="6">
    <source>
        <dbReference type="ARBA" id="ARBA00022989"/>
    </source>
</evidence>
<sequence length="525" mass="55392">MRARQLYRLTLAARFFVLAAMTGPVLYGKDLAAILTLPAFALLWAIMQIATRRGRYNPLVSMIEAVAVGALCGIALQSTLGVLAAMAVPPFIAGLHRGLPGVAFSASAQLAAVVGVAYLVLDRDLTAEVSLGAFTWTVTSVGVGFVATFVRSTLLEDPDPVGPYRYAQSLLRELIDLSAGLSSGLDVNSMGGAILSGVRDQLPTAVLVLYVPRGETLIPLITESTDSTEGFEDAERLAAEAWARSVTVTEDRTFAFPLGDTAVVAGTLSDRVDKGLLSGIDDVVDSLAGRAVQFDTALLFTDFRDAATADERRRLAREMHDGIAQDIASLGYVVDALAARPASPEQAKQLAMLRDRITAVVAEVRQSVLTLRTSVGESESLGAAVGSVARHLSEVSGVPITVTLDEHTTRLRAEIEAELFRIAQEAMNNAVKHAQATSIDVVCQVYAPRARITVSDDGLGLQQARSDSHGLKIMRERAELINADLTITDNPHGGLTVSVEVGGSGAIPSRPGSSTTTASSDKVSA</sequence>
<dbReference type="OrthoDB" id="144293at2"/>
<dbReference type="EMBL" id="FOQG01000002">
    <property type="protein sequence ID" value="SFH82331.1"/>
    <property type="molecule type" value="Genomic_DNA"/>
</dbReference>
<dbReference type="Gene3D" id="3.30.565.10">
    <property type="entry name" value="Histidine kinase-like ATPase, C-terminal domain"/>
    <property type="match status" value="1"/>
</dbReference>
<evidence type="ECO:0000313" key="12">
    <source>
        <dbReference type="EMBL" id="SFH82331.1"/>
    </source>
</evidence>
<feature type="transmembrane region" description="Helical" evidence="10">
    <location>
        <begin position="62"/>
        <end position="87"/>
    </location>
</feature>
<dbReference type="Pfam" id="PF07730">
    <property type="entry name" value="HisKA_3"/>
    <property type="match status" value="1"/>
</dbReference>
<dbReference type="SMART" id="SM00387">
    <property type="entry name" value="HATPase_c"/>
    <property type="match status" value="1"/>
</dbReference>
<feature type="transmembrane region" description="Helical" evidence="10">
    <location>
        <begin position="32"/>
        <end position="50"/>
    </location>
</feature>
<dbReference type="AlphaFoldDB" id="A0A1I3D745"/>
<dbReference type="RefSeq" id="WP_091110569.1">
    <property type="nucleotide sequence ID" value="NZ_BKAF01000004.1"/>
</dbReference>
<dbReference type="SUPFAM" id="SSF55874">
    <property type="entry name" value="ATPase domain of HSP90 chaperone/DNA topoisomerase II/histidine kinase"/>
    <property type="match status" value="1"/>
</dbReference>
<feature type="compositionally biased region" description="Polar residues" evidence="9">
    <location>
        <begin position="511"/>
        <end position="525"/>
    </location>
</feature>
<keyword evidence="7" id="KW-0902">Two-component regulatory system</keyword>
<dbReference type="InterPro" id="IPR050482">
    <property type="entry name" value="Sensor_HK_TwoCompSys"/>
</dbReference>
<keyword evidence="3" id="KW-0808">Transferase</keyword>
<comment type="subcellular location">
    <subcellularLocation>
        <location evidence="1">Cell membrane</location>
        <topology evidence="1">Multi-pass membrane protein</topology>
    </subcellularLocation>
</comment>
<dbReference type="PANTHER" id="PTHR24421">
    <property type="entry name" value="NITRATE/NITRITE SENSOR PROTEIN NARX-RELATED"/>
    <property type="match status" value="1"/>
</dbReference>
<evidence type="ECO:0000256" key="4">
    <source>
        <dbReference type="ARBA" id="ARBA00022692"/>
    </source>
</evidence>
<evidence type="ECO:0000256" key="8">
    <source>
        <dbReference type="ARBA" id="ARBA00023136"/>
    </source>
</evidence>
<evidence type="ECO:0000256" key="9">
    <source>
        <dbReference type="SAM" id="MobiDB-lite"/>
    </source>
</evidence>
<feature type="transmembrane region" description="Helical" evidence="10">
    <location>
        <begin position="99"/>
        <end position="121"/>
    </location>
</feature>
<proteinExistence type="predicted"/>
<dbReference type="GO" id="GO:0000155">
    <property type="term" value="F:phosphorelay sensor kinase activity"/>
    <property type="evidence" value="ECO:0007669"/>
    <property type="project" value="InterPro"/>
</dbReference>
<dbReference type="CDD" id="cd16917">
    <property type="entry name" value="HATPase_UhpB-NarQ-NarX-like"/>
    <property type="match status" value="1"/>
</dbReference>
<dbReference type="Pfam" id="PF02518">
    <property type="entry name" value="HATPase_c"/>
    <property type="match status" value="1"/>
</dbReference>
<evidence type="ECO:0000313" key="13">
    <source>
        <dbReference type="Proteomes" id="UP000198649"/>
    </source>
</evidence>
<dbReference type="InterPro" id="IPR011712">
    <property type="entry name" value="Sig_transdc_His_kin_sub3_dim/P"/>
</dbReference>
<name>A0A1I3D745_9ACTN</name>
<dbReference type="STRING" id="1005945.SAMN05216561_102374"/>
<reference evidence="12 13" key="1">
    <citation type="submission" date="2016-10" db="EMBL/GenBank/DDBJ databases">
        <authorList>
            <person name="de Groot N.N."/>
        </authorList>
    </citation>
    <scope>NUCLEOTIDE SEQUENCE [LARGE SCALE GENOMIC DNA]</scope>
    <source>
        <strain evidence="12 13">CGMCC 1.11156</strain>
    </source>
</reference>
<dbReference type="InterPro" id="IPR003594">
    <property type="entry name" value="HATPase_dom"/>
</dbReference>
<protein>
    <submittedName>
        <fullName evidence="12">Signal transduction histidine kinase</fullName>
    </submittedName>
</protein>
<accession>A0A1I3D745</accession>
<gene>
    <name evidence="12" type="ORF">SAMN05216561_102374</name>
</gene>
<dbReference type="PANTHER" id="PTHR24421:SF37">
    <property type="entry name" value="SENSOR HISTIDINE KINASE NARS"/>
    <property type="match status" value="1"/>
</dbReference>
<evidence type="ECO:0000256" key="7">
    <source>
        <dbReference type="ARBA" id="ARBA00023012"/>
    </source>
</evidence>
<keyword evidence="4 10" id="KW-0812">Transmembrane</keyword>
<keyword evidence="2" id="KW-1003">Cell membrane</keyword>
<keyword evidence="8 10" id="KW-0472">Membrane</keyword>
<feature type="transmembrane region" description="Helical" evidence="10">
    <location>
        <begin position="7"/>
        <end position="26"/>
    </location>
</feature>
<keyword evidence="5 12" id="KW-0418">Kinase</keyword>
<feature type="transmembrane region" description="Helical" evidence="10">
    <location>
        <begin position="133"/>
        <end position="150"/>
    </location>
</feature>
<keyword evidence="13" id="KW-1185">Reference proteome</keyword>
<evidence type="ECO:0000256" key="10">
    <source>
        <dbReference type="SAM" id="Phobius"/>
    </source>
</evidence>
<dbReference type="GO" id="GO:0046983">
    <property type="term" value="F:protein dimerization activity"/>
    <property type="evidence" value="ECO:0007669"/>
    <property type="project" value="InterPro"/>
</dbReference>
<dbReference type="InterPro" id="IPR036890">
    <property type="entry name" value="HATPase_C_sf"/>
</dbReference>
<dbReference type="GO" id="GO:0005886">
    <property type="term" value="C:plasma membrane"/>
    <property type="evidence" value="ECO:0007669"/>
    <property type="project" value="UniProtKB-SubCell"/>
</dbReference>